<protein>
    <submittedName>
        <fullName evidence="1">Uncharacterized protein</fullName>
    </submittedName>
</protein>
<name>A0ABN9NB35_9MYCO</name>
<evidence type="ECO:0000313" key="2">
    <source>
        <dbReference type="Proteomes" id="UP001190336"/>
    </source>
</evidence>
<dbReference type="Proteomes" id="UP001190336">
    <property type="component" value="Chromosome"/>
</dbReference>
<dbReference type="RefSeq" id="WP_308473250.1">
    <property type="nucleotide sequence ID" value="NZ_OY726394.1"/>
</dbReference>
<accession>A0ABN9NB35</accession>
<organism evidence="1 2">
    <name type="scientific">[Mycobacterium] kokjensenii</name>
    <dbReference type="NCBI Taxonomy" id="3064287"/>
    <lineage>
        <taxon>Bacteria</taxon>
        <taxon>Bacillati</taxon>
        <taxon>Actinomycetota</taxon>
        <taxon>Actinomycetes</taxon>
        <taxon>Mycobacteriales</taxon>
        <taxon>Mycobacteriaceae</taxon>
        <taxon>Mycolicibacter</taxon>
    </lineage>
</organism>
<proteinExistence type="predicted"/>
<dbReference type="EMBL" id="OY726394">
    <property type="protein sequence ID" value="CAJ1500615.1"/>
    <property type="molecule type" value="Genomic_DNA"/>
</dbReference>
<keyword evidence="2" id="KW-1185">Reference proteome</keyword>
<evidence type="ECO:0000313" key="1">
    <source>
        <dbReference type="EMBL" id="CAJ1500615.1"/>
    </source>
</evidence>
<sequence length="79" mass="9193">MSQLVIKPWMPLPLPAGEYRDLVGEAIRHAGQRSRRLVLDTMALVERIGSFRIDPARCRPRLESAWSENARMAREMYRL</sequence>
<reference evidence="1 2" key="1">
    <citation type="submission" date="2023-08" db="EMBL/GenBank/DDBJ databases">
        <authorList>
            <person name="Folkvardsen B D."/>
            <person name="Norman A."/>
        </authorList>
    </citation>
    <scope>NUCLEOTIDE SEQUENCE [LARGE SCALE GENOMIC DNA]</scope>
    <source>
        <strain evidence="1 2">Mu0083</strain>
    </source>
</reference>
<gene>
    <name evidence="1" type="ORF">MU0083_002474</name>
</gene>